<sequence>MISPWFMGGIVKFPFFLFHLPLVVHIETSCGHCSSML</sequence>
<dbReference type="EMBL" id="LR746273">
    <property type="protein sequence ID" value="CAA7404117.1"/>
    <property type="molecule type" value="Genomic_DNA"/>
</dbReference>
<organism evidence="1 2">
    <name type="scientific">Spirodela intermedia</name>
    <name type="common">Intermediate duckweed</name>
    <dbReference type="NCBI Taxonomy" id="51605"/>
    <lineage>
        <taxon>Eukaryota</taxon>
        <taxon>Viridiplantae</taxon>
        <taxon>Streptophyta</taxon>
        <taxon>Embryophyta</taxon>
        <taxon>Tracheophyta</taxon>
        <taxon>Spermatophyta</taxon>
        <taxon>Magnoliopsida</taxon>
        <taxon>Liliopsida</taxon>
        <taxon>Araceae</taxon>
        <taxon>Lemnoideae</taxon>
        <taxon>Spirodela</taxon>
    </lineage>
</organism>
<gene>
    <name evidence="1" type="ORF">SI8410_10014795</name>
</gene>
<evidence type="ECO:0000313" key="1">
    <source>
        <dbReference type="EMBL" id="CAA7404117.1"/>
    </source>
</evidence>
<name>A0A7I8L233_SPIIN</name>
<dbReference type="AlphaFoldDB" id="A0A7I8L233"/>
<protein>
    <submittedName>
        <fullName evidence="1">Uncharacterized protein</fullName>
    </submittedName>
</protein>
<reference evidence="1" key="1">
    <citation type="submission" date="2020-02" db="EMBL/GenBank/DDBJ databases">
        <authorList>
            <person name="Scholz U."/>
            <person name="Mascher M."/>
            <person name="Fiebig A."/>
        </authorList>
    </citation>
    <scope>NUCLEOTIDE SEQUENCE</scope>
</reference>
<keyword evidence="2" id="KW-1185">Reference proteome</keyword>
<proteinExistence type="predicted"/>
<accession>A0A7I8L233</accession>
<evidence type="ECO:0000313" key="2">
    <source>
        <dbReference type="Proteomes" id="UP000663760"/>
    </source>
</evidence>
<dbReference type="Proteomes" id="UP000663760">
    <property type="component" value="Chromosome 10"/>
</dbReference>